<dbReference type="AlphaFoldDB" id="A0A8H7ELV8"/>
<evidence type="ECO:0000256" key="10">
    <source>
        <dbReference type="ARBA" id="ARBA00022729"/>
    </source>
</evidence>
<evidence type="ECO:0000256" key="2">
    <source>
        <dbReference type="ARBA" id="ARBA00004191"/>
    </source>
</evidence>
<dbReference type="OrthoDB" id="407355at2759"/>
<dbReference type="PANTHER" id="PTHR10587">
    <property type="entry name" value="GLYCOSYL TRANSFERASE-RELATED"/>
    <property type="match status" value="1"/>
</dbReference>
<keyword evidence="15" id="KW-0119">Carbohydrate metabolism</keyword>
<keyword evidence="11" id="KW-0378">Hydrolase</keyword>
<comment type="similarity">
    <text evidence="4">Belongs to the polysaccharide deacetylase family.</text>
</comment>
<dbReference type="PANTHER" id="PTHR10587:SF98">
    <property type="entry name" value="CHITIN DEACETYLASE"/>
    <property type="match status" value="1"/>
</dbReference>
<keyword evidence="6" id="KW-0134">Cell wall</keyword>
<name>A0A8H7ELV8_9FUNG</name>
<evidence type="ECO:0000256" key="3">
    <source>
        <dbReference type="ARBA" id="ARBA00004609"/>
    </source>
</evidence>
<dbReference type="EC" id="3.5.1.41" evidence="20"/>
<dbReference type="EMBL" id="JABAYA010000240">
    <property type="protein sequence ID" value="KAF7721721.1"/>
    <property type="molecule type" value="Genomic_DNA"/>
</dbReference>
<evidence type="ECO:0000256" key="12">
    <source>
        <dbReference type="ARBA" id="ARBA00023024"/>
    </source>
</evidence>
<comment type="caution">
    <text evidence="24">The sequence shown here is derived from an EMBL/GenBank/DDBJ whole genome shotgun (WGS) entry which is preliminary data.</text>
</comment>
<keyword evidence="12" id="KW-0146">Chitin degradation</keyword>
<dbReference type="Proteomes" id="UP000605846">
    <property type="component" value="Unassembled WGS sequence"/>
</dbReference>
<keyword evidence="14" id="KW-0325">Glycoprotein</keyword>
<proteinExistence type="inferred from homology"/>
<evidence type="ECO:0000259" key="23">
    <source>
        <dbReference type="PROSITE" id="PS51677"/>
    </source>
</evidence>
<keyword evidence="18" id="KW-0961">Cell wall biogenesis/degradation</keyword>
<keyword evidence="13" id="KW-0472">Membrane</keyword>
<dbReference type="PROSITE" id="PS51677">
    <property type="entry name" value="NODB"/>
    <property type="match status" value="1"/>
</dbReference>
<evidence type="ECO:0000256" key="22">
    <source>
        <dbReference type="SAM" id="SignalP"/>
    </source>
</evidence>
<dbReference type="CDD" id="cd10952">
    <property type="entry name" value="CE4_MrCDA_like"/>
    <property type="match status" value="1"/>
</dbReference>
<evidence type="ECO:0000256" key="7">
    <source>
        <dbReference type="ARBA" id="ARBA00022525"/>
    </source>
</evidence>
<evidence type="ECO:0000256" key="6">
    <source>
        <dbReference type="ARBA" id="ARBA00022512"/>
    </source>
</evidence>
<reference evidence="24" key="1">
    <citation type="submission" date="2020-01" db="EMBL/GenBank/DDBJ databases">
        <title>Genome Sequencing of Three Apophysomyces-Like Fungal Strains Confirms a Novel Fungal Genus in the Mucoromycota with divergent Burkholderia-like Endosymbiotic Bacteria.</title>
        <authorList>
            <person name="Stajich J.E."/>
            <person name="Macias A.M."/>
            <person name="Carter-House D."/>
            <person name="Lovett B."/>
            <person name="Kasson L.R."/>
            <person name="Berry K."/>
            <person name="Grigoriev I."/>
            <person name="Chang Y."/>
            <person name="Spatafora J."/>
            <person name="Kasson M.T."/>
        </authorList>
    </citation>
    <scope>NUCLEOTIDE SEQUENCE</scope>
    <source>
        <strain evidence="24">NRRL A-21654</strain>
    </source>
</reference>
<dbReference type="GO" id="GO:0009272">
    <property type="term" value="P:fungal-type cell wall biogenesis"/>
    <property type="evidence" value="ECO:0007669"/>
    <property type="project" value="UniProtKB-ARBA"/>
</dbReference>
<feature type="chain" id="PRO_5034150653" description="chitin deacetylase" evidence="22">
    <location>
        <begin position="20"/>
        <end position="445"/>
    </location>
</feature>
<evidence type="ECO:0000256" key="9">
    <source>
        <dbReference type="ARBA" id="ARBA00022723"/>
    </source>
</evidence>
<dbReference type="Gene3D" id="3.20.20.370">
    <property type="entry name" value="Glycoside hydrolase/deacetylase"/>
    <property type="match status" value="1"/>
</dbReference>
<keyword evidence="5" id="KW-1003">Cell membrane</keyword>
<evidence type="ECO:0000256" key="15">
    <source>
        <dbReference type="ARBA" id="ARBA00023277"/>
    </source>
</evidence>
<dbReference type="InterPro" id="IPR002509">
    <property type="entry name" value="NODB_dom"/>
</dbReference>
<feature type="domain" description="NodB homology" evidence="23">
    <location>
        <begin position="158"/>
        <end position="351"/>
    </location>
</feature>
<keyword evidence="25" id="KW-1185">Reference proteome</keyword>
<protein>
    <recommendedName>
        <fullName evidence="20">chitin deacetylase</fullName>
        <ecNumber evidence="20">3.5.1.41</ecNumber>
    </recommendedName>
</protein>
<evidence type="ECO:0000256" key="18">
    <source>
        <dbReference type="ARBA" id="ARBA00023316"/>
    </source>
</evidence>
<evidence type="ECO:0000256" key="1">
    <source>
        <dbReference type="ARBA" id="ARBA00001941"/>
    </source>
</evidence>
<evidence type="ECO:0000256" key="14">
    <source>
        <dbReference type="ARBA" id="ARBA00023180"/>
    </source>
</evidence>
<evidence type="ECO:0000256" key="21">
    <source>
        <dbReference type="ARBA" id="ARBA00048494"/>
    </source>
</evidence>
<keyword evidence="16" id="KW-0170">Cobalt</keyword>
<accession>A0A8H7ELV8</accession>
<evidence type="ECO:0000256" key="17">
    <source>
        <dbReference type="ARBA" id="ARBA00023288"/>
    </source>
</evidence>
<keyword evidence="8" id="KW-0336">GPI-anchor</keyword>
<dbReference type="FunFam" id="3.20.20.370:FF:000004">
    <property type="entry name" value="Related to Chitin deacetylase"/>
    <property type="match status" value="1"/>
</dbReference>
<keyword evidence="17" id="KW-0449">Lipoprotein</keyword>
<evidence type="ECO:0000256" key="11">
    <source>
        <dbReference type="ARBA" id="ARBA00022801"/>
    </source>
</evidence>
<comment type="subcellular location">
    <subcellularLocation>
        <location evidence="3">Cell membrane</location>
        <topology evidence="3">Lipid-anchor</topology>
        <topology evidence="3">GPI-anchor</topology>
    </subcellularLocation>
    <subcellularLocation>
        <location evidence="2">Secreted</location>
        <location evidence="2">Cell wall</location>
    </subcellularLocation>
</comment>
<dbReference type="InterPro" id="IPR050248">
    <property type="entry name" value="Polysacc_deacetylase_ArnD"/>
</dbReference>
<dbReference type="GO" id="GO:0004099">
    <property type="term" value="F:chitin deacetylase activity"/>
    <property type="evidence" value="ECO:0007669"/>
    <property type="project" value="UniProtKB-EC"/>
</dbReference>
<keyword evidence="19" id="KW-0624">Polysaccharide degradation</keyword>
<dbReference type="InterPro" id="IPR011330">
    <property type="entry name" value="Glyco_hydro/deAcase_b/a-brl"/>
</dbReference>
<evidence type="ECO:0000256" key="5">
    <source>
        <dbReference type="ARBA" id="ARBA00022475"/>
    </source>
</evidence>
<evidence type="ECO:0000256" key="8">
    <source>
        <dbReference type="ARBA" id="ARBA00022622"/>
    </source>
</evidence>
<sequence length="445" mass="49260">MKLIFITAALAQVASLSSAASIEAGKDFWQSWTTKINPFNITIPQITQTTSLIPSEQCVYYQPDPSLIEINPKEWPTIWETATTNGMNQSAEFLALKGSIDWSKAPNIPVRTKNADGSLNMSGYDENADPDCWWSASTCVHPKLQDVNKDVYYCYEPETWGLSYDDGPNCSHNAFYNFLQEKDLKATMFYIGSNVLDWPYGAMRGIRDGHHIADHTWSHQPMTTLTNDEVLAEFYYSMKAIHLATGVTPRYWRPPYGDVDDRVRWVATQLGLTTVVWSLDTDDWAAGLTETLQQVEGNYEAFIEMGKNGTFTTKGQIVLSHEINNTTMQLAVENLPQILNAYQHVVDVATCMNITYPYQERDVAFFPFNIAIAKNKTGDQPATAVVGTNTNGPVTATGAWISATGKAALSASPDAAQGSKKNSAAFHITPNAVLLLAVVMTALFF</sequence>
<keyword evidence="10 22" id="KW-0732">Signal</keyword>
<evidence type="ECO:0000313" key="24">
    <source>
        <dbReference type="EMBL" id="KAF7721721.1"/>
    </source>
</evidence>
<keyword evidence="9" id="KW-0479">Metal-binding</keyword>
<dbReference type="GO" id="GO:0098552">
    <property type="term" value="C:side of membrane"/>
    <property type="evidence" value="ECO:0007669"/>
    <property type="project" value="UniProtKB-KW"/>
</dbReference>
<keyword evidence="7" id="KW-0964">Secreted</keyword>
<organism evidence="24 25">
    <name type="scientific">Apophysomyces ossiformis</name>
    <dbReference type="NCBI Taxonomy" id="679940"/>
    <lineage>
        <taxon>Eukaryota</taxon>
        <taxon>Fungi</taxon>
        <taxon>Fungi incertae sedis</taxon>
        <taxon>Mucoromycota</taxon>
        <taxon>Mucoromycotina</taxon>
        <taxon>Mucoromycetes</taxon>
        <taxon>Mucorales</taxon>
        <taxon>Mucorineae</taxon>
        <taxon>Mucoraceae</taxon>
        <taxon>Apophysomyces</taxon>
    </lineage>
</organism>
<evidence type="ECO:0000256" key="4">
    <source>
        <dbReference type="ARBA" id="ARBA00010973"/>
    </source>
</evidence>
<evidence type="ECO:0000313" key="25">
    <source>
        <dbReference type="Proteomes" id="UP000605846"/>
    </source>
</evidence>
<dbReference type="GO" id="GO:0046872">
    <property type="term" value="F:metal ion binding"/>
    <property type="evidence" value="ECO:0007669"/>
    <property type="project" value="UniProtKB-KW"/>
</dbReference>
<gene>
    <name evidence="24" type="ORF">EC973_004257</name>
</gene>
<dbReference type="SUPFAM" id="SSF88713">
    <property type="entry name" value="Glycoside hydrolase/deacetylase"/>
    <property type="match status" value="1"/>
</dbReference>
<comment type="catalytic activity">
    <reaction evidence="21">
        <text>[(1-&gt;4)-N-acetyl-beta-D-glucosaminyl](n) + n H2O = chitosan + n acetate</text>
        <dbReference type="Rhea" id="RHEA:10464"/>
        <dbReference type="Rhea" id="RHEA-COMP:9593"/>
        <dbReference type="Rhea" id="RHEA-COMP:9597"/>
        <dbReference type="ChEBI" id="CHEBI:15377"/>
        <dbReference type="ChEBI" id="CHEBI:17029"/>
        <dbReference type="ChEBI" id="CHEBI:30089"/>
        <dbReference type="ChEBI" id="CHEBI:57704"/>
        <dbReference type="EC" id="3.5.1.41"/>
    </reaction>
    <physiologicalReaction direction="left-to-right" evidence="21">
        <dbReference type="Rhea" id="RHEA:10465"/>
    </physiologicalReaction>
</comment>
<dbReference type="GO" id="GO:0000272">
    <property type="term" value="P:polysaccharide catabolic process"/>
    <property type="evidence" value="ECO:0007669"/>
    <property type="project" value="UniProtKB-KW"/>
</dbReference>
<evidence type="ECO:0000256" key="13">
    <source>
        <dbReference type="ARBA" id="ARBA00023136"/>
    </source>
</evidence>
<evidence type="ECO:0000256" key="20">
    <source>
        <dbReference type="ARBA" id="ARBA00024056"/>
    </source>
</evidence>
<dbReference type="Pfam" id="PF01522">
    <property type="entry name" value="Polysacc_deac_1"/>
    <property type="match status" value="1"/>
</dbReference>
<feature type="signal peptide" evidence="22">
    <location>
        <begin position="1"/>
        <end position="19"/>
    </location>
</feature>
<evidence type="ECO:0000256" key="16">
    <source>
        <dbReference type="ARBA" id="ARBA00023285"/>
    </source>
</evidence>
<comment type="cofactor">
    <cofactor evidence="1">
        <name>Co(2+)</name>
        <dbReference type="ChEBI" id="CHEBI:48828"/>
    </cofactor>
</comment>
<dbReference type="GO" id="GO:0005886">
    <property type="term" value="C:plasma membrane"/>
    <property type="evidence" value="ECO:0007669"/>
    <property type="project" value="UniProtKB-SubCell"/>
</dbReference>
<dbReference type="GO" id="GO:0006032">
    <property type="term" value="P:chitin catabolic process"/>
    <property type="evidence" value="ECO:0007669"/>
    <property type="project" value="UniProtKB-KW"/>
</dbReference>
<dbReference type="GO" id="GO:0071555">
    <property type="term" value="P:cell wall organization"/>
    <property type="evidence" value="ECO:0007669"/>
    <property type="project" value="UniProtKB-KW"/>
</dbReference>
<evidence type="ECO:0000256" key="19">
    <source>
        <dbReference type="ARBA" id="ARBA00023326"/>
    </source>
</evidence>